<protein>
    <submittedName>
        <fullName evidence="1">Uncharacterized protein</fullName>
    </submittedName>
</protein>
<dbReference type="AlphaFoldDB" id="A0A4V1RIE9"/>
<dbReference type="RefSeq" id="WP_129220146.1">
    <property type="nucleotide sequence ID" value="NZ_QYBC01000013.1"/>
</dbReference>
<evidence type="ECO:0000313" key="1">
    <source>
        <dbReference type="EMBL" id="RYB03576.1"/>
    </source>
</evidence>
<keyword evidence="2" id="KW-1185">Reference proteome</keyword>
<evidence type="ECO:0000313" key="2">
    <source>
        <dbReference type="Proteomes" id="UP000289411"/>
    </source>
</evidence>
<reference evidence="1 2" key="1">
    <citation type="submission" date="2018-09" db="EMBL/GenBank/DDBJ databases">
        <authorList>
            <person name="Grouzdev D.S."/>
            <person name="Krutkina M.S."/>
        </authorList>
    </citation>
    <scope>NUCLEOTIDE SEQUENCE [LARGE SCALE GENOMIC DNA]</scope>
    <source>
        <strain evidence="1 2">RmlP001</strain>
    </source>
</reference>
<comment type="caution">
    <text evidence="1">The sequence shown here is derived from an EMBL/GenBank/DDBJ whole genome shotgun (WGS) entry which is preliminary data.</text>
</comment>
<dbReference type="Proteomes" id="UP000289411">
    <property type="component" value="Unassembled WGS sequence"/>
</dbReference>
<reference evidence="1 2" key="2">
    <citation type="submission" date="2019-02" db="EMBL/GenBank/DDBJ databases">
        <title>'Lichenibacterium ramalinii' gen. nov. sp. nov., 'Lichenibacterium minor' gen. nov. sp. nov.</title>
        <authorList>
            <person name="Pankratov T."/>
        </authorList>
    </citation>
    <scope>NUCLEOTIDE SEQUENCE [LARGE SCALE GENOMIC DNA]</scope>
    <source>
        <strain evidence="1 2">RmlP001</strain>
    </source>
</reference>
<sequence length="184" mass="20421">MTGYRTPTHNYEVDGDDVLSPRVRIVSGTYAPNYLKDVPRQAFRVRLHPALEVTGLSIQDEIEAQHARAREATDAPSRVTGFVTFERATGFIFGAGVTVEDARAHAIDEIRNLCLSRFDDDTQAKQAFKEAVSDLDTYPATVALIEVVEKRSFDRWEIHDGAACTHAEVHGMEAATDDTGMRPK</sequence>
<dbReference type="EMBL" id="QYBC01000013">
    <property type="protein sequence ID" value="RYB03576.1"/>
    <property type="molecule type" value="Genomic_DNA"/>
</dbReference>
<accession>A0A4V1RIE9</accession>
<organism evidence="1 2">
    <name type="scientific">Lichenibacterium ramalinae</name>
    <dbReference type="NCBI Taxonomy" id="2316527"/>
    <lineage>
        <taxon>Bacteria</taxon>
        <taxon>Pseudomonadati</taxon>
        <taxon>Pseudomonadota</taxon>
        <taxon>Alphaproteobacteria</taxon>
        <taxon>Hyphomicrobiales</taxon>
        <taxon>Lichenihabitantaceae</taxon>
        <taxon>Lichenibacterium</taxon>
    </lineage>
</organism>
<proteinExistence type="predicted"/>
<gene>
    <name evidence="1" type="ORF">D3272_15590</name>
</gene>
<name>A0A4V1RIE9_9HYPH</name>